<evidence type="ECO:0000313" key="3">
    <source>
        <dbReference type="EMBL" id="AJP73139.1"/>
    </source>
</evidence>
<dbReference type="KEGG" id="sphi:TS85_17075"/>
<evidence type="ECO:0000256" key="1">
    <source>
        <dbReference type="ARBA" id="ARBA00022612"/>
    </source>
</evidence>
<dbReference type="Pfam" id="PF17289">
    <property type="entry name" value="Terminase_6C"/>
    <property type="match status" value="1"/>
</dbReference>
<keyword evidence="3" id="KW-0547">Nucleotide-binding</keyword>
<dbReference type="RefSeq" id="WP_044333836.1">
    <property type="nucleotide sequence ID" value="NZ_CP010836.1"/>
</dbReference>
<protein>
    <submittedName>
        <fullName evidence="3">ATP-binding protein</fullName>
    </submittedName>
</protein>
<proteinExistence type="predicted"/>
<organism evidence="3 4">
    <name type="scientific">Sphingomonas hengshuiensis</name>
    <dbReference type="NCBI Taxonomy" id="1609977"/>
    <lineage>
        <taxon>Bacteria</taxon>
        <taxon>Pseudomonadati</taxon>
        <taxon>Pseudomonadota</taxon>
        <taxon>Alphaproteobacteria</taxon>
        <taxon>Sphingomonadales</taxon>
        <taxon>Sphingomonadaceae</taxon>
        <taxon>Sphingomonas</taxon>
    </lineage>
</organism>
<reference evidence="3 4" key="1">
    <citation type="journal article" date="2015" name="Int. J. Syst. Evol. Microbiol.">
        <title>Sphingomonas hengshuiensis sp. nov., isolated from lake wetland.</title>
        <authorList>
            <person name="Wei S."/>
            <person name="Wang T."/>
            <person name="Liu H."/>
            <person name="Zhang C."/>
            <person name="Guo J."/>
            <person name="Wang Q."/>
            <person name="Liang K."/>
            <person name="Zhang Z."/>
        </authorList>
    </citation>
    <scope>NUCLEOTIDE SEQUENCE [LARGE SCALE GENOMIC DNA]</scope>
    <source>
        <strain evidence="3 4">WHSC-8</strain>
    </source>
</reference>
<evidence type="ECO:0000313" key="4">
    <source>
        <dbReference type="Proteomes" id="UP000032300"/>
    </source>
</evidence>
<dbReference type="Gene3D" id="3.40.50.300">
    <property type="entry name" value="P-loop containing nucleotide triphosphate hydrolases"/>
    <property type="match status" value="1"/>
</dbReference>
<dbReference type="Pfam" id="PF03237">
    <property type="entry name" value="Terminase_6N"/>
    <property type="match status" value="1"/>
</dbReference>
<keyword evidence="3" id="KW-0067">ATP-binding</keyword>
<keyword evidence="1" id="KW-1188">Viral release from host cell</keyword>
<dbReference type="AlphaFoldDB" id="A0A7U4LGG0"/>
<dbReference type="OrthoDB" id="4519042at2"/>
<feature type="domain" description="Terminase large subunit gp17-like C-terminal" evidence="2">
    <location>
        <begin position="277"/>
        <end position="423"/>
    </location>
</feature>
<gene>
    <name evidence="3" type="ORF">TS85_17075</name>
</gene>
<dbReference type="EMBL" id="CP010836">
    <property type="protein sequence ID" value="AJP73139.1"/>
    <property type="molecule type" value="Genomic_DNA"/>
</dbReference>
<sequence length="438" mass="47408">MSTRAEDADILARLLALPRFERVKVIARMTEPQRRELASRWWMWAHEGQAWPEGEWRVWMIRAGRGFGKTRAGAEWVMHIARTQPDALIALVGSTVEDVRRVMVEGPAGVMGIARLDERPRWRSAAGEIDFASGARGFVFSAEAPEKLRGPQHHAAWCDELGKWRAGGDAAWDNLMLGLRLGSTPRTLVTTTPRPVKLMRRVMAMDGFTETRGRTRDNPHLPASFVAAMVADYAGTRLGRQELEGEMIDDLLGALWTRSMIEQCRVTAMPGMARVVVGVDPPASAGGDACGIVCVGLGEDGKAYVLEDASAGGLSPEGWAATVAACARRHRADRVVAERNQGGDMVRSVLIAANSTLPVRLVHASKGKSARAEPVAALYEVGKVRHVGAYPALEDEMCGLTIAGYHGPGGSPDRADALVWALTELMLRRAAGAAVRVV</sequence>
<dbReference type="InterPro" id="IPR035421">
    <property type="entry name" value="Terminase_6C"/>
</dbReference>
<reference evidence="3 4" key="2">
    <citation type="submission" date="2015-02" db="EMBL/GenBank/DDBJ databases">
        <title>The complete genome of Sphingomonas hengshuiensis sp. WHSC-8 isolated from soil of Hengshui Lake.</title>
        <authorList>
            <person name="Wei S."/>
            <person name="Guo J."/>
            <person name="Su C."/>
            <person name="Wu R."/>
            <person name="Zhang Z."/>
            <person name="Liang K."/>
            <person name="Li H."/>
            <person name="Wang T."/>
            <person name="Liu H."/>
            <person name="Zhang C."/>
            <person name="Li Z."/>
            <person name="Wang Q."/>
            <person name="Meng J."/>
        </authorList>
    </citation>
    <scope>NUCLEOTIDE SEQUENCE [LARGE SCALE GENOMIC DNA]</scope>
    <source>
        <strain evidence="3 4">WHSC-8</strain>
    </source>
</reference>
<dbReference type="Proteomes" id="UP000032300">
    <property type="component" value="Chromosome"/>
</dbReference>
<dbReference type="GO" id="GO:0005524">
    <property type="term" value="F:ATP binding"/>
    <property type="evidence" value="ECO:0007669"/>
    <property type="project" value="UniProtKB-KW"/>
</dbReference>
<accession>A0A7U4LGG0</accession>
<dbReference type="InterPro" id="IPR027417">
    <property type="entry name" value="P-loop_NTPase"/>
</dbReference>
<keyword evidence="4" id="KW-1185">Reference proteome</keyword>
<dbReference type="Gene3D" id="3.30.420.240">
    <property type="match status" value="1"/>
</dbReference>
<evidence type="ECO:0000259" key="2">
    <source>
        <dbReference type="Pfam" id="PF17289"/>
    </source>
</evidence>
<name>A0A7U4LGG0_9SPHN</name>